<dbReference type="EMBL" id="CAJNRE010020858">
    <property type="protein sequence ID" value="CAF2242831.1"/>
    <property type="molecule type" value="Genomic_DNA"/>
</dbReference>
<evidence type="ECO:0000313" key="3">
    <source>
        <dbReference type="Proteomes" id="UP000663824"/>
    </source>
</evidence>
<gene>
    <name evidence="2" type="ORF">MBJ925_LOCUS37443</name>
</gene>
<feature type="transmembrane region" description="Helical" evidence="1">
    <location>
        <begin position="136"/>
        <end position="161"/>
    </location>
</feature>
<keyword evidence="1" id="KW-1133">Transmembrane helix</keyword>
<proteinExistence type="predicted"/>
<dbReference type="Proteomes" id="UP000663824">
    <property type="component" value="Unassembled WGS sequence"/>
</dbReference>
<feature type="transmembrane region" description="Helical" evidence="1">
    <location>
        <begin position="103"/>
        <end position="130"/>
    </location>
</feature>
<accession>A0A816ZY62</accession>
<dbReference type="AlphaFoldDB" id="A0A816ZY62"/>
<protein>
    <submittedName>
        <fullName evidence="2">Uncharacterized protein</fullName>
    </submittedName>
</protein>
<feature type="transmembrane region" description="Helical" evidence="1">
    <location>
        <begin position="71"/>
        <end position="91"/>
    </location>
</feature>
<keyword evidence="1" id="KW-0812">Transmembrane</keyword>
<comment type="caution">
    <text evidence="2">The sequence shown here is derived from an EMBL/GenBank/DDBJ whole genome shotgun (WGS) entry which is preliminary data.</text>
</comment>
<sequence length="207" mass="22647">MYLPRNQKCPDDGDMNCYSTSKTREHFYCNSSDISIPASLGSVTCYRWFKTGMSTLQVLEQIGLCAGLIQVFNWLVNLYLRLLLFVAGFYNSKHVLIDSKPGFACLFCGLIIICVLPVGCGPTVALILLVDKKTAVTGLTMAVVSGALLVVIAMMFLFFIVHEDVTEKTKTNSNNTAASVSLEMGVITGKTQHRSTETNKGNRISPS</sequence>
<keyword evidence="1" id="KW-0472">Membrane</keyword>
<organism evidence="2 3">
    <name type="scientific">Rotaria magnacalcarata</name>
    <dbReference type="NCBI Taxonomy" id="392030"/>
    <lineage>
        <taxon>Eukaryota</taxon>
        <taxon>Metazoa</taxon>
        <taxon>Spiralia</taxon>
        <taxon>Gnathifera</taxon>
        <taxon>Rotifera</taxon>
        <taxon>Eurotatoria</taxon>
        <taxon>Bdelloidea</taxon>
        <taxon>Philodinida</taxon>
        <taxon>Philodinidae</taxon>
        <taxon>Rotaria</taxon>
    </lineage>
</organism>
<name>A0A816ZY62_9BILA</name>
<evidence type="ECO:0000313" key="2">
    <source>
        <dbReference type="EMBL" id="CAF2242831.1"/>
    </source>
</evidence>
<reference evidence="2" key="1">
    <citation type="submission" date="2021-02" db="EMBL/GenBank/DDBJ databases">
        <authorList>
            <person name="Nowell W R."/>
        </authorList>
    </citation>
    <scope>NUCLEOTIDE SEQUENCE</scope>
</reference>
<evidence type="ECO:0000256" key="1">
    <source>
        <dbReference type="SAM" id="Phobius"/>
    </source>
</evidence>